<dbReference type="GO" id="GO:0010265">
    <property type="term" value="P:SCF complex assembly"/>
    <property type="evidence" value="ECO:0007669"/>
    <property type="project" value="InterPro"/>
</dbReference>
<keyword evidence="2" id="KW-0833">Ubl conjugation pathway</keyword>
<dbReference type="InterPro" id="IPR011989">
    <property type="entry name" value="ARM-like"/>
</dbReference>
<dbReference type="WBParaSite" id="TTAC_0000553001-mRNA-1">
    <property type="protein sequence ID" value="TTAC_0000553001-mRNA-1"/>
    <property type="gene ID" value="TTAC_0000553001"/>
</dbReference>
<dbReference type="PANTHER" id="PTHR12696">
    <property type="entry name" value="TIP120"/>
    <property type="match status" value="1"/>
</dbReference>
<dbReference type="InterPro" id="IPR039852">
    <property type="entry name" value="CAND1/CAND2"/>
</dbReference>
<name>A0A0R3WXP0_HYDTA</name>
<reference evidence="3" key="1">
    <citation type="submission" date="2017-02" db="UniProtKB">
        <authorList>
            <consortium name="WormBaseParasite"/>
        </authorList>
    </citation>
    <scope>IDENTIFICATION</scope>
</reference>
<evidence type="ECO:0000256" key="1">
    <source>
        <dbReference type="ARBA" id="ARBA00022737"/>
    </source>
</evidence>
<proteinExistence type="predicted"/>
<organism evidence="3">
    <name type="scientific">Hydatigena taeniaeformis</name>
    <name type="common">Feline tapeworm</name>
    <name type="synonym">Taenia taeniaeformis</name>
    <dbReference type="NCBI Taxonomy" id="6205"/>
    <lineage>
        <taxon>Eukaryota</taxon>
        <taxon>Metazoa</taxon>
        <taxon>Spiralia</taxon>
        <taxon>Lophotrochozoa</taxon>
        <taxon>Platyhelminthes</taxon>
        <taxon>Cestoda</taxon>
        <taxon>Eucestoda</taxon>
        <taxon>Cyclophyllidea</taxon>
        <taxon>Taeniidae</taxon>
        <taxon>Hydatigera</taxon>
    </lineage>
</organism>
<evidence type="ECO:0000313" key="3">
    <source>
        <dbReference type="WBParaSite" id="TTAC_0000553001-mRNA-1"/>
    </source>
</evidence>
<dbReference type="STRING" id="6205.A0A0R3WXP0"/>
<evidence type="ECO:0000256" key="2">
    <source>
        <dbReference type="ARBA" id="ARBA00022786"/>
    </source>
</evidence>
<dbReference type="SUPFAM" id="SSF48371">
    <property type="entry name" value="ARM repeat"/>
    <property type="match status" value="1"/>
</dbReference>
<accession>A0A0R3WXP0</accession>
<sequence length="146" mass="16647">LIKLLHLIIETHAYESYKELADTLNEITQTAISDPFYRVCYEGMDLAQILVQRKPLDQIPSMVTLFPVLLNELKMDKCDLELKEKAMDAVSNFIEQLGQDLSPDCLQETLNQFTNYLDSETTRISAIRSLSVIYAYGVTLKKAVLI</sequence>
<dbReference type="AlphaFoldDB" id="A0A0R3WXP0"/>
<dbReference type="InterPro" id="IPR016024">
    <property type="entry name" value="ARM-type_fold"/>
</dbReference>
<keyword evidence="1" id="KW-0677">Repeat</keyword>
<dbReference type="Gene3D" id="1.25.10.10">
    <property type="entry name" value="Leucine-rich Repeat Variant"/>
    <property type="match status" value="1"/>
</dbReference>
<protein>
    <submittedName>
        <fullName evidence="3">TIP120 domain-containing protein</fullName>
    </submittedName>
</protein>